<dbReference type="Proteomes" id="UP000277671">
    <property type="component" value="Unassembled WGS sequence"/>
</dbReference>
<keyword evidence="8" id="KW-1185">Reference proteome</keyword>
<dbReference type="GO" id="GO:0006865">
    <property type="term" value="P:amino acid transport"/>
    <property type="evidence" value="ECO:0007669"/>
    <property type="project" value="TreeGrafter"/>
</dbReference>
<keyword evidence="5" id="KW-0812">Transmembrane</keyword>
<dbReference type="PANTHER" id="PTHR30085">
    <property type="entry name" value="AMINO ACID ABC TRANSPORTER PERMEASE"/>
    <property type="match status" value="1"/>
</dbReference>
<dbReference type="InterPro" id="IPR051455">
    <property type="entry name" value="Bact_solute-bind_prot3"/>
</dbReference>
<accession>A0A495JR31</accession>
<dbReference type="GO" id="GO:0030288">
    <property type="term" value="C:outer membrane-bounded periplasmic space"/>
    <property type="evidence" value="ECO:0007669"/>
    <property type="project" value="TreeGrafter"/>
</dbReference>
<evidence type="ECO:0000313" key="8">
    <source>
        <dbReference type="Proteomes" id="UP000277671"/>
    </source>
</evidence>
<dbReference type="EMBL" id="RBKT01000001">
    <property type="protein sequence ID" value="RKR91437.1"/>
    <property type="molecule type" value="Genomic_DNA"/>
</dbReference>
<name>A0A495JR31_9ACTN</name>
<dbReference type="PANTHER" id="PTHR30085:SF6">
    <property type="entry name" value="ABC TRANSPORTER GLUTAMINE-BINDING PROTEIN GLNH"/>
    <property type="match status" value="1"/>
</dbReference>
<sequence length="335" mass="36503">MTEADAGARRASVARGARLVAVLLSIVVAVAAIIVTVVLTGPPSEQDLLRDAGVIGKRQLLIGVKDDQPGIALLDRDTGTFSGFDIDIAWMIAADLGFRRDDVRFLAIESEDRAKMQARTDEGQFVTVDLVIASYSITDEREQLTGVSFSAPYLTTEQSVITRRDYAGPVDTLVDLRGKRVCSLSTATSESPAARAGVELISKKRISECVDALLKGDVEAVTTDAAILAGFVAQHPEQLSHHDIGLDPSEKYGVNTGDNEALRDLVNLSLYDSLNDPQDHRWEDAYDKHLRPEQPVNLPQQVAVDRQPTVEKVEVRRWPWETAAIGARAVPANRP</sequence>
<dbReference type="OrthoDB" id="4963533at2"/>
<proteinExistence type="inferred from homology"/>
<keyword evidence="5" id="KW-1133">Transmembrane helix</keyword>
<keyword evidence="3" id="KW-0732">Signal</keyword>
<keyword evidence="2" id="KW-0813">Transport</keyword>
<reference evidence="7 8" key="1">
    <citation type="submission" date="2018-10" db="EMBL/GenBank/DDBJ databases">
        <title>Sequencing the genomes of 1000 actinobacteria strains.</title>
        <authorList>
            <person name="Klenk H.-P."/>
        </authorList>
    </citation>
    <scope>NUCLEOTIDE SEQUENCE [LARGE SCALE GENOMIC DNA]</scope>
    <source>
        <strain evidence="7 8">DSM 45175</strain>
    </source>
</reference>
<dbReference type="PROSITE" id="PS01039">
    <property type="entry name" value="SBP_BACTERIAL_3"/>
    <property type="match status" value="1"/>
</dbReference>
<dbReference type="InterPro" id="IPR001638">
    <property type="entry name" value="Solute-binding_3/MltF_N"/>
</dbReference>
<evidence type="ECO:0000313" key="7">
    <source>
        <dbReference type="EMBL" id="RKR91437.1"/>
    </source>
</evidence>
<dbReference type="SMART" id="SM00062">
    <property type="entry name" value="PBPb"/>
    <property type="match status" value="1"/>
</dbReference>
<feature type="domain" description="Solute-binding protein family 3/N-terminal" evidence="6">
    <location>
        <begin position="59"/>
        <end position="293"/>
    </location>
</feature>
<organism evidence="7 8">
    <name type="scientific">Micromonospora pisi</name>
    <dbReference type="NCBI Taxonomy" id="589240"/>
    <lineage>
        <taxon>Bacteria</taxon>
        <taxon>Bacillati</taxon>
        <taxon>Actinomycetota</taxon>
        <taxon>Actinomycetes</taxon>
        <taxon>Micromonosporales</taxon>
        <taxon>Micromonosporaceae</taxon>
        <taxon>Micromonospora</taxon>
    </lineage>
</organism>
<dbReference type="AlphaFoldDB" id="A0A495JR31"/>
<evidence type="ECO:0000259" key="6">
    <source>
        <dbReference type="SMART" id="SM00062"/>
    </source>
</evidence>
<evidence type="ECO:0000256" key="5">
    <source>
        <dbReference type="SAM" id="Phobius"/>
    </source>
</evidence>
<gene>
    <name evidence="7" type="ORF">BDK92_5833</name>
</gene>
<protein>
    <submittedName>
        <fullName evidence="7">Glutamate transport system substrate-binding protein</fullName>
    </submittedName>
</protein>
<dbReference type="SUPFAM" id="SSF53850">
    <property type="entry name" value="Periplasmic binding protein-like II"/>
    <property type="match status" value="1"/>
</dbReference>
<dbReference type="Gene3D" id="3.40.190.10">
    <property type="entry name" value="Periplasmic binding protein-like II"/>
    <property type="match status" value="2"/>
</dbReference>
<feature type="transmembrane region" description="Helical" evidence="5">
    <location>
        <begin position="19"/>
        <end position="39"/>
    </location>
</feature>
<comment type="similarity">
    <text evidence="1 4">Belongs to the bacterial solute-binding protein 3 family.</text>
</comment>
<evidence type="ECO:0000256" key="2">
    <source>
        <dbReference type="ARBA" id="ARBA00022448"/>
    </source>
</evidence>
<dbReference type="InterPro" id="IPR018313">
    <property type="entry name" value="SBP_3_CS"/>
</dbReference>
<evidence type="ECO:0000256" key="3">
    <source>
        <dbReference type="ARBA" id="ARBA00022729"/>
    </source>
</evidence>
<keyword evidence="5" id="KW-0472">Membrane</keyword>
<evidence type="ECO:0000256" key="4">
    <source>
        <dbReference type="RuleBase" id="RU003744"/>
    </source>
</evidence>
<dbReference type="GO" id="GO:0005576">
    <property type="term" value="C:extracellular region"/>
    <property type="evidence" value="ECO:0007669"/>
    <property type="project" value="TreeGrafter"/>
</dbReference>
<comment type="caution">
    <text evidence="7">The sequence shown here is derived from an EMBL/GenBank/DDBJ whole genome shotgun (WGS) entry which is preliminary data.</text>
</comment>
<dbReference type="RefSeq" id="WP_121159531.1">
    <property type="nucleotide sequence ID" value="NZ_RBKT01000001.1"/>
</dbReference>
<evidence type="ECO:0000256" key="1">
    <source>
        <dbReference type="ARBA" id="ARBA00010333"/>
    </source>
</evidence>
<dbReference type="Pfam" id="PF00497">
    <property type="entry name" value="SBP_bac_3"/>
    <property type="match status" value="1"/>
</dbReference>